<dbReference type="EMBL" id="VDCV01000008">
    <property type="protein sequence ID" value="KAB5544698.1"/>
    <property type="molecule type" value="Genomic_DNA"/>
</dbReference>
<reference evidence="2" key="1">
    <citation type="journal article" date="2019" name="Gigascience">
        <title>De novo genome assembly of the endangered Acer yangbiense, a plant species with extremely small populations endemic to Yunnan Province, China.</title>
        <authorList>
            <person name="Yang J."/>
            <person name="Wariss H.M."/>
            <person name="Tao L."/>
            <person name="Zhang R."/>
            <person name="Yun Q."/>
            <person name="Hollingsworth P."/>
            <person name="Dao Z."/>
            <person name="Luo G."/>
            <person name="Guo H."/>
            <person name="Ma Y."/>
            <person name="Sun W."/>
        </authorList>
    </citation>
    <scope>NUCLEOTIDE SEQUENCE [LARGE SCALE GENOMIC DNA]</scope>
    <source>
        <strain evidence="2">cv. br00</strain>
    </source>
</reference>
<dbReference type="AlphaFoldDB" id="A0A5N5LQ30"/>
<protein>
    <submittedName>
        <fullName evidence="1">Uncharacterized protein</fullName>
    </submittedName>
</protein>
<dbReference type="Proteomes" id="UP000326939">
    <property type="component" value="Chromosome 8"/>
</dbReference>
<proteinExistence type="predicted"/>
<evidence type="ECO:0000313" key="2">
    <source>
        <dbReference type="Proteomes" id="UP000326939"/>
    </source>
</evidence>
<organism evidence="1 2">
    <name type="scientific">Salix brachista</name>
    <dbReference type="NCBI Taxonomy" id="2182728"/>
    <lineage>
        <taxon>Eukaryota</taxon>
        <taxon>Viridiplantae</taxon>
        <taxon>Streptophyta</taxon>
        <taxon>Embryophyta</taxon>
        <taxon>Tracheophyta</taxon>
        <taxon>Spermatophyta</taxon>
        <taxon>Magnoliopsida</taxon>
        <taxon>eudicotyledons</taxon>
        <taxon>Gunneridae</taxon>
        <taxon>Pentapetalae</taxon>
        <taxon>rosids</taxon>
        <taxon>fabids</taxon>
        <taxon>Malpighiales</taxon>
        <taxon>Salicaceae</taxon>
        <taxon>Saliceae</taxon>
        <taxon>Salix</taxon>
    </lineage>
</organism>
<name>A0A5N5LQ30_9ROSI</name>
<sequence>MGKDTAECRWASIKTLFASCISASSSAGKNTENERAAPPAGPEKTMVTAAKHFSSAHKASNIFHLSLASAQNVAYTLQSSPDPMRSNRFPLQAMSSS</sequence>
<keyword evidence="2" id="KW-1185">Reference proteome</keyword>
<accession>A0A5N5LQ30</accession>
<evidence type="ECO:0000313" key="1">
    <source>
        <dbReference type="EMBL" id="KAB5544698.1"/>
    </source>
</evidence>
<comment type="caution">
    <text evidence="1">The sequence shown here is derived from an EMBL/GenBank/DDBJ whole genome shotgun (WGS) entry which is preliminary data.</text>
</comment>
<gene>
    <name evidence="1" type="ORF">DKX38_012810</name>
</gene>